<evidence type="ECO:0000313" key="7">
    <source>
        <dbReference type="EMBL" id="PAS92790.1"/>
    </source>
</evidence>
<evidence type="ECO:0000256" key="4">
    <source>
        <dbReference type="PROSITE-ProRule" id="PRU00335"/>
    </source>
</evidence>
<reference evidence="6 9" key="1">
    <citation type="submission" date="2016-08" db="EMBL/GenBank/DDBJ databases">
        <title>Candidatus Dactylopiibacterium carminicum genome sequence.</title>
        <authorList>
            <person name="Ramirez-Puebla S.T."/>
            <person name="Ormeno-Orrillo E."/>
            <person name="Vera-Ponce De Leon A."/>
            <person name="Luis L."/>
            <person name="Sanchez-Flores A."/>
            <person name="Monica R."/>
            <person name="Martinez-Romero E."/>
        </authorList>
    </citation>
    <scope>NUCLEOTIDE SEQUENCE [LARGE SCALE GENOMIC DNA]</scope>
    <source>
        <strain evidence="6">END1</strain>
    </source>
</reference>
<evidence type="ECO:0000313" key="9">
    <source>
        <dbReference type="Proteomes" id="UP000623509"/>
    </source>
</evidence>
<dbReference type="InterPro" id="IPR009057">
    <property type="entry name" value="Homeodomain-like_sf"/>
</dbReference>
<dbReference type="AlphaFoldDB" id="A0A272EST8"/>
<proteinExistence type="predicted"/>
<dbReference type="InterPro" id="IPR001647">
    <property type="entry name" value="HTH_TetR"/>
</dbReference>
<name>A0A272EST8_9RHOO</name>
<dbReference type="PRINTS" id="PR00455">
    <property type="entry name" value="HTHTETR"/>
</dbReference>
<comment type="caution">
    <text evidence="7">The sequence shown here is derived from an EMBL/GenBank/DDBJ whole genome shotgun (WGS) entry which is preliminary data.</text>
</comment>
<evidence type="ECO:0000313" key="8">
    <source>
        <dbReference type="Proteomes" id="UP000216107"/>
    </source>
</evidence>
<dbReference type="RefSeq" id="WP_095524955.1">
    <property type="nucleotide sequence ID" value="NZ_MDUX01000035.1"/>
</dbReference>
<dbReference type="Pfam" id="PF00440">
    <property type="entry name" value="TetR_N"/>
    <property type="match status" value="1"/>
</dbReference>
<evidence type="ECO:0000256" key="2">
    <source>
        <dbReference type="ARBA" id="ARBA00023125"/>
    </source>
</evidence>
<feature type="domain" description="HTH tetR-type" evidence="5">
    <location>
        <begin position="9"/>
        <end position="69"/>
    </location>
</feature>
<evidence type="ECO:0000256" key="3">
    <source>
        <dbReference type="ARBA" id="ARBA00023163"/>
    </source>
</evidence>
<accession>A0A272EST8</accession>
<evidence type="ECO:0000259" key="5">
    <source>
        <dbReference type="PROSITE" id="PS50977"/>
    </source>
</evidence>
<reference evidence="7 8" key="2">
    <citation type="submission" date="2017-07" db="EMBL/GenBank/DDBJ databases">
        <title>Candidatus Dactylopiibacterium carminicum, a nitrogen-fixing symbiont of the cochineal insect Dactylopius coccus and Dactylopius opuntiae (Hemiptera: Coccoidea: Dactylopiidae).</title>
        <authorList>
            <person name="Vera A."/>
        </authorList>
    </citation>
    <scope>NUCLEOTIDE SEQUENCE [LARGE SCALE GENOMIC DNA]</scope>
    <source>
        <strain evidence="7 8">NFDCM</strain>
    </source>
</reference>
<dbReference type="SUPFAM" id="SSF48498">
    <property type="entry name" value="Tetracyclin repressor-like, C-terminal domain"/>
    <property type="match status" value="1"/>
</dbReference>
<dbReference type="PANTHER" id="PTHR47506">
    <property type="entry name" value="TRANSCRIPTIONAL REGULATORY PROTEIN"/>
    <property type="match status" value="1"/>
</dbReference>
<sequence length="192" mass="20673">MRVSKEQAAENRERILGCAAQLFRERGFDGIGVADLMKAAGFTHGGFYGHFSSKEDLMAQAVARARDESATDWNRLEAEYGKHMLQPYLAHYLSASHRDNPGKGCVMAALAAASAHQGAPVRAMITAGIRRFVAGLARLVKGQDELAKRQQAITTLAAMVGALVLARAADDTDFSDEILQAVRERLGSIAAD</sequence>
<dbReference type="PANTHER" id="PTHR47506:SF7">
    <property type="entry name" value="TRANSCRIPTIONAL REGULATORY PROTEIN"/>
    <property type="match status" value="1"/>
</dbReference>
<dbReference type="Proteomes" id="UP000623509">
    <property type="component" value="Unassembled WGS sequence"/>
</dbReference>
<feature type="DNA-binding region" description="H-T-H motif" evidence="4">
    <location>
        <begin position="32"/>
        <end position="51"/>
    </location>
</feature>
<dbReference type="Gene3D" id="1.10.357.10">
    <property type="entry name" value="Tetracycline Repressor, domain 2"/>
    <property type="match status" value="1"/>
</dbReference>
<keyword evidence="9" id="KW-1185">Reference proteome</keyword>
<keyword evidence="3" id="KW-0804">Transcription</keyword>
<keyword evidence="2 4" id="KW-0238">DNA-binding</keyword>
<evidence type="ECO:0000313" key="6">
    <source>
        <dbReference type="EMBL" id="KAF7598874.1"/>
    </source>
</evidence>
<keyword evidence="1" id="KW-0805">Transcription regulation</keyword>
<gene>
    <name evidence="6" type="ORF">BGI27_11030</name>
    <name evidence="7" type="ORF">CGU29_10290</name>
</gene>
<dbReference type="Gene3D" id="1.10.10.60">
    <property type="entry name" value="Homeodomain-like"/>
    <property type="match status" value="1"/>
</dbReference>
<dbReference type="EMBL" id="MDUX01000035">
    <property type="protein sequence ID" value="KAF7598874.1"/>
    <property type="molecule type" value="Genomic_DNA"/>
</dbReference>
<evidence type="ECO:0000256" key="1">
    <source>
        <dbReference type="ARBA" id="ARBA00023015"/>
    </source>
</evidence>
<dbReference type="Proteomes" id="UP000216107">
    <property type="component" value="Unassembled WGS sequence"/>
</dbReference>
<dbReference type="PROSITE" id="PS50977">
    <property type="entry name" value="HTH_TETR_2"/>
    <property type="match status" value="1"/>
</dbReference>
<dbReference type="InterPro" id="IPR036271">
    <property type="entry name" value="Tet_transcr_reg_TetR-rel_C_sf"/>
</dbReference>
<protein>
    <submittedName>
        <fullName evidence="7">TetR family transcriptional regulator</fullName>
    </submittedName>
    <submittedName>
        <fullName evidence="6">TetR/AcrR family transcriptional regulator</fullName>
    </submittedName>
</protein>
<dbReference type="OrthoDB" id="9798857at2"/>
<organism evidence="7 8">
    <name type="scientific">Candidatus Dactylopiibacterium carminicum</name>
    <dbReference type="NCBI Taxonomy" id="857335"/>
    <lineage>
        <taxon>Bacteria</taxon>
        <taxon>Pseudomonadati</taxon>
        <taxon>Pseudomonadota</taxon>
        <taxon>Betaproteobacteria</taxon>
        <taxon>Rhodocyclales</taxon>
        <taxon>Rhodocyclaceae</taxon>
        <taxon>Candidatus Dactylopiibacterium</taxon>
    </lineage>
</organism>
<dbReference type="EMBL" id="NMRN01000030">
    <property type="protein sequence ID" value="PAS92790.1"/>
    <property type="molecule type" value="Genomic_DNA"/>
</dbReference>
<dbReference type="SUPFAM" id="SSF46689">
    <property type="entry name" value="Homeodomain-like"/>
    <property type="match status" value="1"/>
</dbReference>
<dbReference type="GO" id="GO:0003677">
    <property type="term" value="F:DNA binding"/>
    <property type="evidence" value="ECO:0007669"/>
    <property type="project" value="UniProtKB-UniRule"/>
</dbReference>